<evidence type="ECO:0000313" key="3">
    <source>
        <dbReference type="Proteomes" id="UP000315908"/>
    </source>
</evidence>
<gene>
    <name evidence="2" type="ORF">IQ31_04382</name>
</gene>
<dbReference type="GO" id="GO:0006508">
    <property type="term" value="P:proteolysis"/>
    <property type="evidence" value="ECO:0007669"/>
    <property type="project" value="InterPro"/>
</dbReference>
<dbReference type="Proteomes" id="UP000315908">
    <property type="component" value="Unassembled WGS sequence"/>
</dbReference>
<comment type="caution">
    <text evidence="2">The sequence shown here is derived from an EMBL/GenBank/DDBJ whole genome shotgun (WGS) entry which is preliminary data.</text>
</comment>
<protein>
    <submittedName>
        <fullName evidence="2">Peptidase S41-like protein</fullName>
    </submittedName>
</protein>
<dbReference type="GO" id="GO:0004175">
    <property type="term" value="F:endopeptidase activity"/>
    <property type="evidence" value="ECO:0007669"/>
    <property type="project" value="TreeGrafter"/>
</dbReference>
<dbReference type="EMBL" id="VLKR01000030">
    <property type="protein sequence ID" value="TWI16384.1"/>
    <property type="molecule type" value="Genomic_DNA"/>
</dbReference>
<dbReference type="Gene3D" id="3.90.226.10">
    <property type="entry name" value="2-enoyl-CoA Hydratase, Chain A, domain 1"/>
    <property type="match status" value="1"/>
</dbReference>
<dbReference type="SMART" id="SM00245">
    <property type="entry name" value="TSPc"/>
    <property type="match status" value="1"/>
</dbReference>
<dbReference type="AlphaFoldDB" id="A0A562M8Z0"/>
<evidence type="ECO:0000259" key="1">
    <source>
        <dbReference type="SMART" id="SM00245"/>
    </source>
</evidence>
<dbReference type="SUPFAM" id="SSF52096">
    <property type="entry name" value="ClpP/crotonase"/>
    <property type="match status" value="1"/>
</dbReference>
<dbReference type="GO" id="GO:0007165">
    <property type="term" value="P:signal transduction"/>
    <property type="evidence" value="ECO:0007669"/>
    <property type="project" value="TreeGrafter"/>
</dbReference>
<sequence length="536" mass="60950">MEGFFCILLQMKRPTIYLFVLVYVLTLLSCANVEKYNRFIETPLAVEAMQQDINYVEHNLWKMHPDLFLYVREDQLKGKFDSLRRAIRQPLLPNQFQLALASVLAQVRQGHMTLSPLISKFDPKGKDKVRYQKSKGPFSQLGFHWQENTLYLSKNGTLDSSLVAGSKILYIEGIQPQNLYTKYRPTFTSDGYNTTFIDQAFERLLPRYYQLELGYKDSISVLFSRADSTYQRTVVRRFDSVDTKAKSGIRTTVVKKVSQPDQKKSDQKKQRKIFGYNANLKRMSKQLSFPVKGDSSVALLKVVDFSYGRPKEAYRRIFDRLELNSVQYLILDLRGNLGGRLSDVRELYSYLVEEDKFQFVQPAVISSKFNLPFYQVKGLPGWSYPILSPFIIPSAVVSWTKSFSKDGINYTHLTGSKVEKSKGSRYRGDLFVLIDGGTFSAASLIATNLKVGKRAVFVGEETGGAASGTVAGVLPVLKLPNSHLRWRFGLMDVKPYYQVNEAGRGVMPDIPVVRSVDDVIKGKDPVLDKVLKSIKK</sequence>
<dbReference type="PANTHER" id="PTHR32060:SF22">
    <property type="entry name" value="CARBOXYL-TERMINAL-PROCESSING PEPTIDASE 3, CHLOROPLASTIC"/>
    <property type="match status" value="1"/>
</dbReference>
<reference evidence="2 3" key="1">
    <citation type="journal article" date="2015" name="Stand. Genomic Sci.">
        <title>Genomic Encyclopedia of Bacterial and Archaeal Type Strains, Phase III: the genomes of soil and plant-associated and newly described type strains.</title>
        <authorList>
            <person name="Whitman W.B."/>
            <person name="Woyke T."/>
            <person name="Klenk H.P."/>
            <person name="Zhou Y."/>
            <person name="Lilburn T.G."/>
            <person name="Beck B.J."/>
            <person name="De Vos P."/>
            <person name="Vandamme P."/>
            <person name="Eisen J.A."/>
            <person name="Garrity G."/>
            <person name="Hugenholtz P."/>
            <person name="Kyrpides N.C."/>
        </authorList>
    </citation>
    <scope>NUCLEOTIDE SEQUENCE [LARGE SCALE GENOMIC DNA]</scope>
    <source>
        <strain evidence="2 3">CGMCC 1.6855</strain>
    </source>
</reference>
<proteinExistence type="predicted"/>
<dbReference type="PANTHER" id="PTHR32060">
    <property type="entry name" value="TAIL-SPECIFIC PROTEASE"/>
    <property type="match status" value="1"/>
</dbReference>
<dbReference type="InterPro" id="IPR005151">
    <property type="entry name" value="Tail-specific_protease"/>
</dbReference>
<dbReference type="Pfam" id="PF03572">
    <property type="entry name" value="Peptidase_S41"/>
    <property type="match status" value="1"/>
</dbReference>
<dbReference type="GO" id="GO:0030288">
    <property type="term" value="C:outer membrane-bounded periplasmic space"/>
    <property type="evidence" value="ECO:0007669"/>
    <property type="project" value="TreeGrafter"/>
</dbReference>
<dbReference type="InterPro" id="IPR029045">
    <property type="entry name" value="ClpP/crotonase-like_dom_sf"/>
</dbReference>
<feature type="domain" description="Tail specific protease" evidence="1">
    <location>
        <begin position="268"/>
        <end position="513"/>
    </location>
</feature>
<name>A0A562M8Z0_9SPHI</name>
<dbReference type="GO" id="GO:0008236">
    <property type="term" value="F:serine-type peptidase activity"/>
    <property type="evidence" value="ECO:0007669"/>
    <property type="project" value="InterPro"/>
</dbReference>
<accession>A0A562M8Z0</accession>
<organism evidence="2 3">
    <name type="scientific">Sphingobacterium siyangense</name>
    <dbReference type="NCBI Taxonomy" id="459529"/>
    <lineage>
        <taxon>Bacteria</taxon>
        <taxon>Pseudomonadati</taxon>
        <taxon>Bacteroidota</taxon>
        <taxon>Sphingobacteriia</taxon>
        <taxon>Sphingobacteriales</taxon>
        <taxon>Sphingobacteriaceae</taxon>
        <taxon>Sphingobacterium</taxon>
    </lineage>
</organism>
<evidence type="ECO:0000313" key="2">
    <source>
        <dbReference type="EMBL" id="TWI16384.1"/>
    </source>
</evidence>